<protein>
    <recommendedName>
        <fullName evidence="5">Calponin-homology (CH) domain-containing protein</fullName>
    </recommendedName>
</protein>
<dbReference type="Pfam" id="PF00307">
    <property type="entry name" value="CH"/>
    <property type="match status" value="1"/>
</dbReference>
<accession>A0AA85K1W5</accession>
<dbReference type="Gene3D" id="1.10.418.10">
    <property type="entry name" value="Calponin-like domain"/>
    <property type="match status" value="1"/>
</dbReference>
<dbReference type="SUPFAM" id="SSF46966">
    <property type="entry name" value="Spectrin repeat"/>
    <property type="match status" value="3"/>
</dbReference>
<evidence type="ECO:0000256" key="3">
    <source>
        <dbReference type="SAM" id="Coils"/>
    </source>
</evidence>
<reference evidence="6" key="1">
    <citation type="submission" date="2022-06" db="EMBL/GenBank/DDBJ databases">
        <authorList>
            <person name="Berger JAMES D."/>
            <person name="Berger JAMES D."/>
        </authorList>
    </citation>
    <scope>NUCLEOTIDE SEQUENCE [LARGE SCALE GENOMIC DNA]</scope>
</reference>
<feature type="domain" description="Calponin-homology (CH)" evidence="5">
    <location>
        <begin position="203"/>
        <end position="308"/>
    </location>
</feature>
<keyword evidence="1" id="KW-0677">Repeat</keyword>
<feature type="region of interest" description="Disordered" evidence="4">
    <location>
        <begin position="898"/>
        <end position="921"/>
    </location>
</feature>
<reference evidence="7" key="2">
    <citation type="submission" date="2023-11" db="UniProtKB">
        <authorList>
            <consortium name="WormBaseParasite"/>
        </authorList>
    </citation>
    <scope>IDENTIFICATION</scope>
</reference>
<evidence type="ECO:0000256" key="2">
    <source>
        <dbReference type="ARBA" id="ARBA00023203"/>
    </source>
</evidence>
<feature type="coiled-coil region" evidence="3">
    <location>
        <begin position="1037"/>
        <end position="1064"/>
    </location>
</feature>
<dbReference type="SMART" id="SM00033">
    <property type="entry name" value="CH"/>
    <property type="match status" value="1"/>
</dbReference>
<dbReference type="CDD" id="cd00176">
    <property type="entry name" value="SPEC"/>
    <property type="match status" value="1"/>
</dbReference>
<dbReference type="PROSITE" id="PS50021">
    <property type="entry name" value="CH"/>
    <property type="match status" value="1"/>
</dbReference>
<dbReference type="InterPro" id="IPR002017">
    <property type="entry name" value="Spectrin_repeat"/>
</dbReference>
<feature type="compositionally biased region" description="Basic and acidic residues" evidence="4">
    <location>
        <begin position="1405"/>
        <end position="1417"/>
    </location>
</feature>
<dbReference type="SMART" id="SM00150">
    <property type="entry name" value="SPEC"/>
    <property type="match status" value="3"/>
</dbReference>
<dbReference type="InterPro" id="IPR001589">
    <property type="entry name" value="Actinin_actin-bd_CS"/>
</dbReference>
<feature type="compositionally biased region" description="Low complexity" evidence="4">
    <location>
        <begin position="2438"/>
        <end position="2455"/>
    </location>
</feature>
<keyword evidence="6" id="KW-1185">Reference proteome</keyword>
<organism evidence="6 7">
    <name type="scientific">Trichobilharzia regenti</name>
    <name type="common">Nasal bird schistosome</name>
    <dbReference type="NCBI Taxonomy" id="157069"/>
    <lineage>
        <taxon>Eukaryota</taxon>
        <taxon>Metazoa</taxon>
        <taxon>Spiralia</taxon>
        <taxon>Lophotrochozoa</taxon>
        <taxon>Platyhelminthes</taxon>
        <taxon>Trematoda</taxon>
        <taxon>Digenea</taxon>
        <taxon>Strigeidida</taxon>
        <taxon>Schistosomatoidea</taxon>
        <taxon>Schistosomatidae</taxon>
        <taxon>Trichobilharzia</taxon>
    </lineage>
</organism>
<dbReference type="Gene3D" id="1.20.58.60">
    <property type="match status" value="3"/>
</dbReference>
<feature type="compositionally biased region" description="Low complexity" evidence="4">
    <location>
        <begin position="341"/>
        <end position="352"/>
    </location>
</feature>
<dbReference type="Proteomes" id="UP000050795">
    <property type="component" value="Unassembled WGS sequence"/>
</dbReference>
<feature type="compositionally biased region" description="Polar residues" evidence="4">
    <location>
        <begin position="1358"/>
        <end position="1386"/>
    </location>
</feature>
<evidence type="ECO:0000313" key="7">
    <source>
        <dbReference type="WBParaSite" id="TREG1_6560.1"/>
    </source>
</evidence>
<feature type="region of interest" description="Disordered" evidence="4">
    <location>
        <begin position="323"/>
        <end position="383"/>
    </location>
</feature>
<keyword evidence="3" id="KW-0175">Coiled coil</keyword>
<evidence type="ECO:0000313" key="6">
    <source>
        <dbReference type="Proteomes" id="UP000050795"/>
    </source>
</evidence>
<name>A0AA85K1W5_TRIRE</name>
<evidence type="ECO:0000256" key="4">
    <source>
        <dbReference type="SAM" id="MobiDB-lite"/>
    </source>
</evidence>
<feature type="compositionally biased region" description="Polar residues" evidence="4">
    <location>
        <begin position="898"/>
        <end position="914"/>
    </location>
</feature>
<dbReference type="GO" id="GO:0003779">
    <property type="term" value="F:actin binding"/>
    <property type="evidence" value="ECO:0007669"/>
    <property type="project" value="UniProtKB-KW"/>
</dbReference>
<dbReference type="PROSITE" id="PS00019">
    <property type="entry name" value="ACTININ_1"/>
    <property type="match status" value="1"/>
</dbReference>
<feature type="compositionally biased region" description="Acidic residues" evidence="4">
    <location>
        <begin position="356"/>
        <end position="371"/>
    </location>
</feature>
<dbReference type="SUPFAM" id="SSF47576">
    <property type="entry name" value="Calponin-homology domain, CH-domain"/>
    <property type="match status" value="1"/>
</dbReference>
<dbReference type="InterPro" id="IPR036872">
    <property type="entry name" value="CH_dom_sf"/>
</dbReference>
<keyword evidence="2" id="KW-0009">Actin-binding</keyword>
<dbReference type="InterPro" id="IPR001715">
    <property type="entry name" value="CH_dom"/>
</dbReference>
<dbReference type="PANTHER" id="PTHR11915">
    <property type="entry name" value="SPECTRIN/FILAMIN RELATED CYTOSKELETAL PROTEIN"/>
    <property type="match status" value="1"/>
</dbReference>
<sequence length="2932" mass="333254">MFDIQQKRLYPSEHNAEDIRRLQTQVRVFKRWVNVLLKQANAKQINDVLEIFTDHENLYNLCKYLASQKVTCSKQTFPDHTPHLERAITILEKLYGNEIASAVQASLSEFTNSPAFDSDKLLSEYSPESKTTAFNLLVLGLDTLWILIVAIRAGTGPSTNLVGSISSSGSTITRRSQSIASTGHSAPATLVSTRTPCVDRWLISQDKRLLAWCVAVTEGYPGISITNFTHSWRDGLAFLAIAHQIRGELFAFESRLEKTANQNLSLAFHLATAEFAAPRLLEPVDMRPENVDARSTAVYLLELRKAVERDRKRRSRGILEIQTSAMIHGQTGEEPNVLVESRSSPTSTSSTSELTWLDDEIEGDSDDDFDTEGNPNRLPDPDNFETIIESTLAWLLAMEEQFGQNDLQDDTRNFTNYSLNKAEHLQSLHNEEDKNFIARLQKANSTETKLMHAGILKNIDEARDRFETHEDLTAHLSRRQMAVGRCLRLGNRLIKIHENLGNILKANGSEAGVKCTHNGSGGCGEENDANSDEEKQRQLQLQQKLRELDPLVIQRQTVLLATRWNNLCRLNSAIGKRITANLLRRQTMLLSAIRIQLDKLESEQNTQASQSIGPSITDVKKQLEANRHLEQLIESGEALAERLDNFITIVPQKTTDNDENYVNERGLENVIAELATRWSRLVGWVNTRYASLQNALLHWRHFEEEASVLSDWLDERTEEVNKMLVNILPSVTTNSKEFIATSHSRHSSLGNDVEMMHEQKLSNYKFLERAGSSGSSVMETQDSMERITVSKDNLNRDSLQMILTQNDAEMEAIDACLSPHESRWAQLLASLDRRAQAIREACGDTDSVSRLVEKIVDQLVSRWSQLRDPQINCEDWPEKDLKDVEKYVDSTTRTGLLSNIPNHSLTKSEQNSQSETKRTAEGHLVLPKATKMSRFDMQPPPSPTGYRAEFEAKAEELLNWLDNSAEILELITMDKRRALEASGQAQALGRHVISTRPGKDNNNEDEDDDDDAIHVINRVTNELDDWRNIKQRVLLLGEQYREELSQAGENIEELDQLFDEVEERWSYLDKLLVEANRQVRITNQSAEFQQEAAKIHALLSQSQEDSVERNFNDIQENEEKRTNTADSKSLSSELKFHSNSDLDFSSTDIGQRLEEITILLSQAKEVISQPISIRHPEDADEQLGNLNKMLKDFEATAQFLVSLEVNSSSQLDCVSWSEKVKELREQYETVCTDLTERINFLQDLSEQHELFLNQFEGIEKWLADMTDYLDSVSRAHLPSVPVIQAQLQESCEALNDMKTLKPTLQKVDEVAQRLLEYFSPTYAELTTNRLQSLHDDWNEVKTLTKSNRDHLRAKLAEANSTAAVNRNQDVTGTVPLSTNSANQETLSKNDPDDNHNTVPATTNNAEDKNNDSNDHRYNGNTSSSVPTTEVTETAIDPVGLSPATKTITAPNTVHVDIEALEDWMLQSKDQLSHFAVISDPGDLKKLENVIKVIGDKITENRPVLAAIDTCNAVNLKGQSILDTDALLTKAHFADLESAVAAERERLMAAVYHLDDFKTVLNSEKRWFETVRTINDRIKGSNYSDLSEIADDLESVDRLSREHTIDDEERLNKLANSLNESRVMGSVILKELEKYKTELTLIKVEINSTTTYLKGLLSQLRSFEDRVIENESNLLNIENDIENCLNNGHFDSDIVVLSDKWQMHIKNTNNLIKEMDENIKFKSLEPENECLVRRLKAYKAQLQERVAPLSRLMSQLSSSSDHQARLNKLCMEIKQIESKICTLDVISVDPEDIKAAVNSGRTMLAALNELKTDLLNIMDNGDSIYDDETSVLTAKANNELSMLSDKHNQLVMRILSALERLDKALPLIEELESLMSQINDNLLSVEEVTDYLETADCPISRKDLLQKIYMKLTRLCQENGTVWQIRQVASKLRSLTPADKPELTVDLFNEIEDHLRKVIMAKEIFQSQIEEAEKDTKQDELFDTTTTNQLKLRDISTPEFIDKLSIEVYSDAMLKKSSHDNLLSINRLTDNLLKSDSQISSTVRNLACEIRIHFNGILSFNHYCLGSSMQLPSDTNDEYFSSQKVILETSISERKTLLQTYFKFTQSLFAQQRLYLETRLRDLIVTCGNSDSSDRLEDLLNLQSLWYETNEKFSKKFEEMTLLEKQLSMIQQLFIDYAKTPTTDLYGQCLEIINELEKKYGWRLTADRERLKHNNTSDGVDMSLTDLKNKFITGDHVFDETLLNAYEKQLQCTNRLLNCIQNDLGRCRDALTSQIGASMDTLEGELHACSKSLTDSARILKEINDNEVQSVKGKSQDDPLCQGDANVSVQDNDEMVWLKVLLSTQKSRLDSYIKEYELNRNDWFNRYQMWQSFNARLMDLKTTTNNLLNLQNEDKKIDMSSIENKIKDTCLEFSLLRQHSSKLMGMNSSRIKGPIKQHSLPSSNNNPSSTATITPTTKEDMPVSNLENETVDFTPIDRHYKDKPPSVPPRRHSLYRGNNIQSIEQDHEFVRYEMNRLENELLSLCRKYGTPNYVTANMTTRNPTALNYPDKSVNQFNQSQKMSSSKPSNENSQKVYSQVFAVKEIPLNADLTTSSSVRPIKHQTMNSDDIRTCLTGLSESIDWFIHESYLVPINVVECIESGTTVDYYMDHRFWCILSRSSSPVDNDGSNENIIEVNANFVQIKLRELDNIESKSLEWKNCMNVFCDKAKSLLKTGYDSSSSSSSNTRAELLLNQSVDLNRLEDTCSKAENVLSLAFMSLRRYREILHTFKTNLAKFEGCLRQIELIKNSVDDPDQTVQDLSVGEWLKSLCQQTIPHKSKRDGLATNEYIKELDPQYGKLGIQLVLLGNLWKNAQSHLYELNKLNHGSLRFVYSASIHNYVQEILNEWDNLSSLLQLSSESQSTGGVSSVNALENYPLKTEISTNTGSVLGIR</sequence>
<evidence type="ECO:0000259" key="5">
    <source>
        <dbReference type="PROSITE" id="PS50021"/>
    </source>
</evidence>
<evidence type="ECO:0000256" key="1">
    <source>
        <dbReference type="ARBA" id="ARBA00022737"/>
    </source>
</evidence>
<feature type="region of interest" description="Disordered" evidence="4">
    <location>
        <begin position="1357"/>
        <end position="1427"/>
    </location>
</feature>
<dbReference type="InterPro" id="IPR018159">
    <property type="entry name" value="Spectrin/alpha-actinin"/>
</dbReference>
<dbReference type="Pfam" id="PF00435">
    <property type="entry name" value="Spectrin"/>
    <property type="match status" value="1"/>
</dbReference>
<dbReference type="WBParaSite" id="TREG1_6560.1">
    <property type="protein sequence ID" value="TREG1_6560.1"/>
    <property type="gene ID" value="TREG1_6560"/>
</dbReference>
<feature type="region of interest" description="Disordered" evidence="4">
    <location>
        <begin position="2434"/>
        <end position="2459"/>
    </location>
</feature>
<proteinExistence type="predicted"/>